<proteinExistence type="predicted"/>
<name>A0ABQ4G8S6_9ACTN</name>
<reference evidence="1 2" key="1">
    <citation type="submission" date="2021-01" db="EMBL/GenBank/DDBJ databases">
        <title>Whole genome shotgun sequence of Microbispora corallina NBRC 16416.</title>
        <authorList>
            <person name="Komaki H."/>
            <person name="Tamura T."/>
        </authorList>
    </citation>
    <scope>NUCLEOTIDE SEQUENCE [LARGE SCALE GENOMIC DNA]</scope>
    <source>
        <strain evidence="1 2">NBRC 16416</strain>
    </source>
</reference>
<sequence>MPQFLIEAPIGIGDQAKRKMMAEITEAIDTAYQHLADVRVWLREYSPDNVAQNGRVNDGPIKPLCFLEAPELDDLHVKRTMTRKILGAIAEGYQGIADTDETLLLMNHYPLENAGWSGALQSDNPEIVKAVAALNH</sequence>
<protein>
    <recommendedName>
        <fullName evidence="3">N-acetylmuramic acid 6-phosphate etherase</fullName>
    </recommendedName>
</protein>
<dbReference type="Proteomes" id="UP000603904">
    <property type="component" value="Unassembled WGS sequence"/>
</dbReference>
<dbReference type="SUPFAM" id="SSF55331">
    <property type="entry name" value="Tautomerase/MIF"/>
    <property type="match status" value="1"/>
</dbReference>
<dbReference type="InterPro" id="IPR014347">
    <property type="entry name" value="Tautomerase/MIF_sf"/>
</dbReference>
<evidence type="ECO:0000313" key="2">
    <source>
        <dbReference type="Proteomes" id="UP000603904"/>
    </source>
</evidence>
<dbReference type="Gene3D" id="3.30.429.10">
    <property type="entry name" value="Macrophage Migration Inhibitory Factor"/>
    <property type="match status" value="1"/>
</dbReference>
<gene>
    <name evidence="1" type="ORF">Mco01_64690</name>
</gene>
<dbReference type="EMBL" id="BOOC01000039">
    <property type="protein sequence ID" value="GIH43469.1"/>
    <property type="molecule type" value="Genomic_DNA"/>
</dbReference>
<evidence type="ECO:0000313" key="1">
    <source>
        <dbReference type="EMBL" id="GIH43469.1"/>
    </source>
</evidence>
<accession>A0ABQ4G8S6</accession>
<keyword evidence="2" id="KW-1185">Reference proteome</keyword>
<comment type="caution">
    <text evidence="1">The sequence shown here is derived from an EMBL/GenBank/DDBJ whole genome shotgun (WGS) entry which is preliminary data.</text>
</comment>
<evidence type="ECO:0008006" key="3">
    <source>
        <dbReference type="Google" id="ProtNLM"/>
    </source>
</evidence>
<organism evidence="1 2">
    <name type="scientific">Microbispora corallina</name>
    <dbReference type="NCBI Taxonomy" id="83302"/>
    <lineage>
        <taxon>Bacteria</taxon>
        <taxon>Bacillati</taxon>
        <taxon>Actinomycetota</taxon>
        <taxon>Actinomycetes</taxon>
        <taxon>Streptosporangiales</taxon>
        <taxon>Streptosporangiaceae</taxon>
        <taxon>Microbispora</taxon>
    </lineage>
</organism>